<proteinExistence type="predicted"/>
<dbReference type="Gene3D" id="3.30.420.130">
    <property type="entry name" value="Dinitrogenase iron-molybdenum cofactor biosynthesis domain"/>
    <property type="match status" value="1"/>
</dbReference>
<dbReference type="InterPro" id="IPR033913">
    <property type="entry name" value="MTH1175_dom"/>
</dbReference>
<feature type="domain" description="Dinitrogenase iron-molybdenum cofactor biosynthesis" evidence="1">
    <location>
        <begin position="165"/>
        <end position="252"/>
    </location>
</feature>
<dbReference type="Pfam" id="PF02579">
    <property type="entry name" value="Nitro_FeMo-Co"/>
    <property type="match status" value="1"/>
</dbReference>
<sequence length="274" mass="30023">MSEHSKLAKELYKKGYNCSQSVFAAFCDETGLDLETSLKISSSFGGGMGKLREVCGAVSGMFMVAGMIYGYSDPSDKIAKTEHYKLIQSMGKKFKDKNNSIICRELLKPSVKDDISISEDKSEGNHKDPSCEEFVEQAAIIIDEYIKNKKMEEKEMIKIAVASEKEMVTEHFGHCINFNIFEAENGQITKSDSIPNPGHKPGFLPNFLNDMGVNVIISGGMGEGAIDIFNDKGIEVIVGASGNAKDAANAYLKGMLKSTGSVCHEHQHHDECDE</sequence>
<dbReference type="EMBL" id="JACRTG010000014">
    <property type="protein sequence ID" value="MBC8587581.1"/>
    <property type="molecule type" value="Genomic_DNA"/>
</dbReference>
<dbReference type="NCBIfam" id="TIGR01909">
    <property type="entry name" value="C_GCAxxG_C_C"/>
    <property type="match status" value="1"/>
</dbReference>
<evidence type="ECO:0000313" key="3">
    <source>
        <dbReference type="Proteomes" id="UP000601171"/>
    </source>
</evidence>
<dbReference type="AlphaFoldDB" id="A0A926IJL6"/>
<dbReference type="PANTHER" id="PTHR42983:SF1">
    <property type="entry name" value="IRON-MOLYBDENUM PROTEIN"/>
    <property type="match status" value="1"/>
</dbReference>
<gene>
    <name evidence="2" type="ORF">H8707_04910</name>
</gene>
<name>A0A926IJL6_9FIRM</name>
<dbReference type="Pfam" id="PF09719">
    <property type="entry name" value="C_GCAxxG_C_C"/>
    <property type="match status" value="1"/>
</dbReference>
<protein>
    <submittedName>
        <fullName evidence="2">C-GCAxxG-C-C family protein</fullName>
    </submittedName>
</protein>
<comment type="caution">
    <text evidence="2">The sequence shown here is derived from an EMBL/GenBank/DDBJ whole genome shotgun (WGS) entry which is preliminary data.</text>
</comment>
<dbReference type="SUPFAM" id="SSF53146">
    <property type="entry name" value="Nitrogenase accessory factor-like"/>
    <property type="match status" value="1"/>
</dbReference>
<dbReference type="Proteomes" id="UP000601171">
    <property type="component" value="Unassembled WGS sequence"/>
</dbReference>
<dbReference type="RefSeq" id="WP_262429036.1">
    <property type="nucleotide sequence ID" value="NZ_JACRTG010000014.1"/>
</dbReference>
<dbReference type="CDD" id="cd00851">
    <property type="entry name" value="MTH1175"/>
    <property type="match status" value="1"/>
</dbReference>
<evidence type="ECO:0000313" key="2">
    <source>
        <dbReference type="EMBL" id="MBC8587581.1"/>
    </source>
</evidence>
<dbReference type="InterPro" id="IPR003731">
    <property type="entry name" value="Di-Nase_FeMo-co_biosynth"/>
</dbReference>
<dbReference type="PANTHER" id="PTHR42983">
    <property type="entry name" value="DINITROGENASE IRON-MOLYBDENUM COFACTOR PROTEIN-RELATED"/>
    <property type="match status" value="1"/>
</dbReference>
<keyword evidence="3" id="KW-1185">Reference proteome</keyword>
<accession>A0A926IJL6</accession>
<evidence type="ECO:0000259" key="1">
    <source>
        <dbReference type="Pfam" id="PF02579"/>
    </source>
</evidence>
<organism evidence="2 3">
    <name type="scientific">Paratissierella segnis</name>
    <dbReference type="NCBI Taxonomy" id="2763679"/>
    <lineage>
        <taxon>Bacteria</taxon>
        <taxon>Bacillati</taxon>
        <taxon>Bacillota</taxon>
        <taxon>Tissierellia</taxon>
        <taxon>Tissierellales</taxon>
        <taxon>Tissierellaceae</taxon>
        <taxon>Paratissierella</taxon>
    </lineage>
</organism>
<dbReference type="InterPro" id="IPR010181">
    <property type="entry name" value="CGCAxxGCC_motif"/>
</dbReference>
<dbReference type="InterPro" id="IPR036105">
    <property type="entry name" value="DiNase_FeMo-co_biosyn_sf"/>
</dbReference>
<reference evidence="2" key="1">
    <citation type="submission" date="2020-08" db="EMBL/GenBank/DDBJ databases">
        <title>Genome public.</title>
        <authorList>
            <person name="Liu C."/>
            <person name="Sun Q."/>
        </authorList>
    </citation>
    <scope>NUCLEOTIDE SEQUENCE</scope>
    <source>
        <strain evidence="2">BX21</strain>
    </source>
</reference>